<gene>
    <name evidence="8" type="ORF">METZ01_LOCUS27858</name>
</gene>
<accession>A0A381Q820</accession>
<sequence>MFAGLQVFEANGKIEEALAANDRLWHRDTFEHSYPHCWRCHTPVIFLATPQWFIAMETRELRTRALDAVSKVQWFPNWGQDRIHNMLAARPDWCISRQRSWGVPIPALYCTACNEATLTTELIESAASVFERYGADAWYERDLKEFLPSNLKCTGCGGQEFKRERDILDVWFDSGSSHEAVLEQRDLGWPATAYLEGSDQYRGWFHSSLLVGLGTRDAAPYEQVITHGFVVAEDGRKMSKSLGNNIAPQVVIEQSGAEILRLWVAAVDYREDMRIGEEILARIVEAYRKIRNTLRILAGNLSDFDPETDLVATKQLREIDRYALARYADTAGKITEAYSRYDYQTIFHTLNTFLTVDVSAFYIDISKDLLYTYSNNHPARRSTQTAIYHIADGIARLIAPILPVTADDYWCVLPGQRSSSVHLADFQENFGQWHDQQLIDRWHRLIKMREVANVEIEKLRKQKVVGTSLEALVHVTAGGETLALLEQYREVLDTLFIAQVRLESDANLEVTKNNDDVPAGQVFGEAFQLQVERAEGTRCERCWRYVSNVAVTPEVEGLCTRCVEMLKNQ</sequence>
<dbReference type="FunFam" id="3.40.50.620:FF:000305">
    <property type="entry name" value="Isoleucine--tRNA ligase"/>
    <property type="match status" value="1"/>
</dbReference>
<protein>
    <recommendedName>
        <fullName evidence="9">Isoleucine--tRNA ligase</fullName>
    </recommendedName>
</protein>
<dbReference type="Gene3D" id="1.10.10.830">
    <property type="entry name" value="Ile-tRNA synthetase CP2 domain-like"/>
    <property type="match status" value="1"/>
</dbReference>
<dbReference type="Gene3D" id="1.10.730.20">
    <property type="match status" value="1"/>
</dbReference>
<evidence type="ECO:0008006" key="9">
    <source>
        <dbReference type="Google" id="ProtNLM"/>
    </source>
</evidence>
<dbReference type="InterPro" id="IPR002300">
    <property type="entry name" value="aa-tRNA-synth_Ia"/>
</dbReference>
<dbReference type="InterPro" id="IPR009080">
    <property type="entry name" value="tRNAsynth_Ia_anticodon-bd"/>
</dbReference>
<keyword evidence="3" id="KW-0067">ATP-binding</keyword>
<evidence type="ECO:0000259" key="6">
    <source>
        <dbReference type="Pfam" id="PF00133"/>
    </source>
</evidence>
<feature type="domain" description="Aminoacyl-tRNA synthetase class Ia" evidence="6">
    <location>
        <begin position="45"/>
        <end position="275"/>
    </location>
</feature>
<dbReference type="GO" id="GO:0006428">
    <property type="term" value="P:isoleucyl-tRNA aminoacylation"/>
    <property type="evidence" value="ECO:0007669"/>
    <property type="project" value="InterPro"/>
</dbReference>
<dbReference type="PRINTS" id="PR00984">
    <property type="entry name" value="TRNASYNTHILE"/>
</dbReference>
<dbReference type="Gene3D" id="3.40.50.620">
    <property type="entry name" value="HUPs"/>
    <property type="match status" value="1"/>
</dbReference>
<dbReference type="GO" id="GO:0000049">
    <property type="term" value="F:tRNA binding"/>
    <property type="evidence" value="ECO:0007669"/>
    <property type="project" value="InterPro"/>
</dbReference>
<dbReference type="GO" id="GO:0005829">
    <property type="term" value="C:cytosol"/>
    <property type="evidence" value="ECO:0007669"/>
    <property type="project" value="TreeGrafter"/>
</dbReference>
<dbReference type="CDD" id="cd07960">
    <property type="entry name" value="Anticodon_Ia_Ile_BEm"/>
    <property type="match status" value="1"/>
</dbReference>
<evidence type="ECO:0000256" key="5">
    <source>
        <dbReference type="ARBA" id="ARBA00023146"/>
    </source>
</evidence>
<dbReference type="EMBL" id="UINC01001229">
    <property type="protein sequence ID" value="SUZ75004.1"/>
    <property type="molecule type" value="Genomic_DNA"/>
</dbReference>
<evidence type="ECO:0000313" key="8">
    <source>
        <dbReference type="EMBL" id="SUZ75004.1"/>
    </source>
</evidence>
<dbReference type="InterPro" id="IPR002301">
    <property type="entry name" value="Ile-tRNA-ligase"/>
</dbReference>
<dbReference type="Pfam" id="PF00133">
    <property type="entry name" value="tRNA-synt_1"/>
    <property type="match status" value="1"/>
</dbReference>
<dbReference type="InterPro" id="IPR013155">
    <property type="entry name" value="M/V/L/I-tRNA-synth_anticd-bd"/>
</dbReference>
<evidence type="ECO:0000256" key="4">
    <source>
        <dbReference type="ARBA" id="ARBA00022917"/>
    </source>
</evidence>
<name>A0A381Q820_9ZZZZ</name>
<feature type="domain" description="Methionyl/Valyl/Leucyl/Isoleucyl-tRNA synthetase anticodon-binding" evidence="7">
    <location>
        <begin position="320"/>
        <end position="472"/>
    </location>
</feature>
<dbReference type="AlphaFoldDB" id="A0A381Q820"/>
<evidence type="ECO:0000256" key="1">
    <source>
        <dbReference type="ARBA" id="ARBA00022598"/>
    </source>
</evidence>
<keyword evidence="2" id="KW-0547">Nucleotide-binding</keyword>
<dbReference type="GO" id="GO:0004822">
    <property type="term" value="F:isoleucine-tRNA ligase activity"/>
    <property type="evidence" value="ECO:0007669"/>
    <property type="project" value="InterPro"/>
</dbReference>
<dbReference type="SUPFAM" id="SSF47323">
    <property type="entry name" value="Anticodon-binding domain of a subclass of class I aminoacyl-tRNA synthetases"/>
    <property type="match status" value="1"/>
</dbReference>
<proteinExistence type="predicted"/>
<dbReference type="InterPro" id="IPR033708">
    <property type="entry name" value="Anticodon_Ile_BEm"/>
</dbReference>
<dbReference type="GO" id="GO:0005524">
    <property type="term" value="F:ATP binding"/>
    <property type="evidence" value="ECO:0007669"/>
    <property type="project" value="UniProtKB-KW"/>
</dbReference>
<organism evidence="8">
    <name type="scientific">marine metagenome</name>
    <dbReference type="NCBI Taxonomy" id="408172"/>
    <lineage>
        <taxon>unclassified sequences</taxon>
        <taxon>metagenomes</taxon>
        <taxon>ecological metagenomes</taxon>
    </lineage>
</organism>
<dbReference type="Pfam" id="PF08264">
    <property type="entry name" value="Anticodon_1"/>
    <property type="match status" value="1"/>
</dbReference>
<dbReference type="PANTHER" id="PTHR42765">
    <property type="entry name" value="SOLEUCYL-TRNA SYNTHETASE"/>
    <property type="match status" value="1"/>
</dbReference>
<dbReference type="InterPro" id="IPR050081">
    <property type="entry name" value="Ile-tRNA_ligase"/>
</dbReference>
<keyword evidence="5" id="KW-0030">Aminoacyl-tRNA synthetase</keyword>
<keyword evidence="1" id="KW-0436">Ligase</keyword>
<evidence type="ECO:0000256" key="2">
    <source>
        <dbReference type="ARBA" id="ARBA00022741"/>
    </source>
</evidence>
<evidence type="ECO:0000259" key="7">
    <source>
        <dbReference type="Pfam" id="PF08264"/>
    </source>
</evidence>
<dbReference type="SUPFAM" id="SSF52374">
    <property type="entry name" value="Nucleotidylyl transferase"/>
    <property type="match status" value="1"/>
</dbReference>
<dbReference type="PANTHER" id="PTHR42765:SF1">
    <property type="entry name" value="ISOLEUCINE--TRNA LIGASE, MITOCHONDRIAL"/>
    <property type="match status" value="1"/>
</dbReference>
<reference evidence="8" key="1">
    <citation type="submission" date="2018-05" db="EMBL/GenBank/DDBJ databases">
        <authorList>
            <person name="Lanie J.A."/>
            <person name="Ng W.-L."/>
            <person name="Kazmierczak K.M."/>
            <person name="Andrzejewski T.M."/>
            <person name="Davidsen T.M."/>
            <person name="Wayne K.J."/>
            <person name="Tettelin H."/>
            <person name="Glass J.I."/>
            <person name="Rusch D."/>
            <person name="Podicherti R."/>
            <person name="Tsui H.-C.T."/>
            <person name="Winkler M.E."/>
        </authorList>
    </citation>
    <scope>NUCLEOTIDE SEQUENCE</scope>
</reference>
<evidence type="ECO:0000256" key="3">
    <source>
        <dbReference type="ARBA" id="ARBA00022840"/>
    </source>
</evidence>
<keyword evidence="4" id="KW-0648">Protein biosynthesis</keyword>
<dbReference type="InterPro" id="IPR014729">
    <property type="entry name" value="Rossmann-like_a/b/a_fold"/>
</dbReference>